<dbReference type="Gene3D" id="2.60.40.1120">
    <property type="entry name" value="Carboxypeptidase-like, regulatory domain"/>
    <property type="match status" value="1"/>
</dbReference>
<feature type="domain" description="TonB-dependent receptor plug" evidence="11">
    <location>
        <begin position="160"/>
        <end position="264"/>
    </location>
</feature>
<dbReference type="InterPro" id="IPR000531">
    <property type="entry name" value="Beta-barrel_TonB"/>
</dbReference>
<evidence type="ECO:0000256" key="1">
    <source>
        <dbReference type="ARBA" id="ARBA00004571"/>
    </source>
</evidence>
<comment type="subcellular location">
    <subcellularLocation>
        <location evidence="1 8">Cell outer membrane</location>
        <topology evidence="1 8">Multi-pass membrane protein</topology>
    </subcellularLocation>
</comment>
<keyword evidence="4 8" id="KW-0812">Transmembrane</keyword>
<accession>A0A9D1V073</accession>
<reference evidence="12" key="1">
    <citation type="journal article" date="2021" name="PeerJ">
        <title>Extensive microbial diversity within the chicken gut microbiome revealed by metagenomics and culture.</title>
        <authorList>
            <person name="Gilroy R."/>
            <person name="Ravi A."/>
            <person name="Getino M."/>
            <person name="Pursley I."/>
            <person name="Horton D.L."/>
            <person name="Alikhan N.F."/>
            <person name="Baker D."/>
            <person name="Gharbi K."/>
            <person name="Hall N."/>
            <person name="Watson M."/>
            <person name="Adriaenssens E.M."/>
            <person name="Foster-Nyarko E."/>
            <person name="Jarju S."/>
            <person name="Secka A."/>
            <person name="Antonio M."/>
            <person name="Oren A."/>
            <person name="Chaudhuri R.R."/>
            <person name="La Ragione R."/>
            <person name="Hildebrand F."/>
            <person name="Pallen M.J."/>
        </authorList>
    </citation>
    <scope>NUCLEOTIDE SEQUENCE</scope>
    <source>
        <strain evidence="12">23274</strain>
    </source>
</reference>
<reference evidence="12" key="2">
    <citation type="submission" date="2021-04" db="EMBL/GenBank/DDBJ databases">
        <authorList>
            <person name="Gilroy R."/>
        </authorList>
    </citation>
    <scope>NUCLEOTIDE SEQUENCE</scope>
    <source>
        <strain evidence="12">23274</strain>
    </source>
</reference>
<name>A0A9D1V073_9BACT</name>
<dbReference type="InterPro" id="IPR023996">
    <property type="entry name" value="TonB-dep_OMP_SusC/RagA"/>
</dbReference>
<dbReference type="InterPro" id="IPR012910">
    <property type="entry name" value="Plug_dom"/>
</dbReference>
<dbReference type="Pfam" id="PF00593">
    <property type="entry name" value="TonB_dep_Rec_b-barrel"/>
    <property type="match status" value="1"/>
</dbReference>
<evidence type="ECO:0000259" key="10">
    <source>
        <dbReference type="Pfam" id="PF00593"/>
    </source>
</evidence>
<evidence type="ECO:0000256" key="3">
    <source>
        <dbReference type="ARBA" id="ARBA00022452"/>
    </source>
</evidence>
<dbReference type="NCBIfam" id="TIGR04057">
    <property type="entry name" value="SusC_RagA_signa"/>
    <property type="match status" value="1"/>
</dbReference>
<dbReference type="InterPro" id="IPR039426">
    <property type="entry name" value="TonB-dep_rcpt-like"/>
</dbReference>
<organism evidence="12 13">
    <name type="scientific">Candidatus Odoribacter faecigallinarum</name>
    <dbReference type="NCBI Taxonomy" id="2838706"/>
    <lineage>
        <taxon>Bacteria</taxon>
        <taxon>Pseudomonadati</taxon>
        <taxon>Bacteroidota</taxon>
        <taxon>Bacteroidia</taxon>
        <taxon>Bacteroidales</taxon>
        <taxon>Odoribacteraceae</taxon>
        <taxon>Odoribacter</taxon>
    </lineage>
</organism>
<evidence type="ECO:0000256" key="7">
    <source>
        <dbReference type="ARBA" id="ARBA00023237"/>
    </source>
</evidence>
<evidence type="ECO:0000313" key="13">
    <source>
        <dbReference type="Proteomes" id="UP000824202"/>
    </source>
</evidence>
<evidence type="ECO:0000256" key="5">
    <source>
        <dbReference type="ARBA" id="ARBA00023077"/>
    </source>
</evidence>
<evidence type="ECO:0000256" key="6">
    <source>
        <dbReference type="ARBA" id="ARBA00023136"/>
    </source>
</evidence>
<evidence type="ECO:0000256" key="2">
    <source>
        <dbReference type="ARBA" id="ARBA00022448"/>
    </source>
</evidence>
<comment type="similarity">
    <text evidence="8 9">Belongs to the TonB-dependent receptor family.</text>
</comment>
<dbReference type="InterPro" id="IPR036942">
    <property type="entry name" value="Beta-barrel_TonB_sf"/>
</dbReference>
<evidence type="ECO:0000256" key="9">
    <source>
        <dbReference type="RuleBase" id="RU003357"/>
    </source>
</evidence>
<dbReference type="PROSITE" id="PS52016">
    <property type="entry name" value="TONB_DEPENDENT_REC_3"/>
    <property type="match status" value="1"/>
</dbReference>
<proteinExistence type="inferred from homology"/>
<dbReference type="InterPro" id="IPR037066">
    <property type="entry name" value="Plug_dom_sf"/>
</dbReference>
<dbReference type="Gene3D" id="2.170.130.10">
    <property type="entry name" value="TonB-dependent receptor, plug domain"/>
    <property type="match status" value="1"/>
</dbReference>
<keyword evidence="5 9" id="KW-0798">TonB box</keyword>
<dbReference type="NCBIfam" id="TIGR04056">
    <property type="entry name" value="OMP_RagA_SusC"/>
    <property type="match status" value="1"/>
</dbReference>
<dbReference type="Pfam" id="PF07715">
    <property type="entry name" value="Plug"/>
    <property type="match status" value="1"/>
</dbReference>
<dbReference type="InterPro" id="IPR023997">
    <property type="entry name" value="TonB-dep_OMP_SusC/RagA_CS"/>
</dbReference>
<dbReference type="SUPFAM" id="SSF49464">
    <property type="entry name" value="Carboxypeptidase regulatory domain-like"/>
    <property type="match status" value="1"/>
</dbReference>
<keyword evidence="3 8" id="KW-1134">Transmembrane beta strand</keyword>
<evidence type="ECO:0000259" key="11">
    <source>
        <dbReference type="Pfam" id="PF07715"/>
    </source>
</evidence>
<gene>
    <name evidence="12" type="ORF">H9863_06195</name>
</gene>
<feature type="non-terminal residue" evidence="12">
    <location>
        <position position="1"/>
    </location>
</feature>
<sequence>QQTGVNFLYNASLFEGAEKVSVKAKKEPLSKVLEETLGQKGYAIDYRDEVVVILKQEPQPFVPQVNKRTVSGTVKDSDGEPVPGVSVLVKGTQVGVATDVNGRFELRVDDNPEVVLQFSFVGMKSQEVKIGTHTTLNVVLESDTKALDEVLVTGYQTISKERATGSFDMLSREQLNKPASTLASRLVGVTAGVQNNLDEDGNIVFEIRGQTSLNTANARPLIVVDGFPVEGEFSSINPNDVESVTILKDAAAASIWGARSANGVIVVTTKKGALSAQKGAKIEVSAFVEVQPKIDLDQYNPLASSAETVEYERKGFETNFFGIGVPADDSWMNAQAAYSQVTAALNENRLGHLSDGDLEATLEKLSRQNNKEQIKKYLLQIPVTQQYNVNISGANERMNNMLSLMYERERDGFKENHKDKLMVNYRTNVNLFKWLDFNFSGMVQYNKVKNSGINATSLPRYAGDFFSIAYGSIQGLQPYDMLVDEDGNRTKLSGGFYPQMLDRNVPTENFPYSDWSYNPITEIENRDLGYKELNARIQGGLTVHLLEGLDFDTKIQYEMYNTFYTDIYNENTFTVRRLINTTSSWDKTTNVVTPNLAKGGFKEESKEEITSYNFRNQLNFDRVFKDRHALNVILGTEIRERIAKTTDYPRTYGYSDETLSVGIYPNGPTGTLDWTGFPNGMMDNAFEYTNSYTYNRDRYFSLYANAAYTLDEKYTVSGSVRTDASNLITDDPKYRYAPFWSVGLGWQIGKEDFMQDAKWIDRLNIRATYGYNGNVDKSTSFRPLISVNSTQNEYTHGFTAAIQSFGNPDLRWERTGTWDVGIDYSFLGGKLAGKIDVYSKLGKDLMASMSIPSVNGTTSQSLNAAKMTNRGIELEVGTQLPIYGDKIVWTGNLNFSYNKNKIQELYKATYRASELYSGGTYAYVEGYDANTLWVFEYAGVENRGTGASLDWQPVVKGVNGETYDFSTWTPGNGLDYMKDAGTKVAPYAFGFSNSFKIYDFNLSFLITGKFGHKFMRTPFNYPSMAGGSGQPNKYYSEVLNSDPSEQVPIPFDKSEPRYFFWDRFYPYLDYLVESAAHIRLQELNLTYNMPKRLLQKTGIDNLAIYAQGNNLCTWLKNKYKEDPEHPFGTTPLQATYTFGLRFDF</sequence>
<evidence type="ECO:0000256" key="4">
    <source>
        <dbReference type="ARBA" id="ARBA00022692"/>
    </source>
</evidence>
<evidence type="ECO:0000256" key="8">
    <source>
        <dbReference type="PROSITE-ProRule" id="PRU01360"/>
    </source>
</evidence>
<dbReference type="Pfam" id="PF13715">
    <property type="entry name" value="CarbopepD_reg_2"/>
    <property type="match status" value="1"/>
</dbReference>
<dbReference type="InterPro" id="IPR008969">
    <property type="entry name" value="CarboxyPept-like_regulatory"/>
</dbReference>
<dbReference type="GO" id="GO:0009279">
    <property type="term" value="C:cell outer membrane"/>
    <property type="evidence" value="ECO:0007669"/>
    <property type="project" value="UniProtKB-SubCell"/>
</dbReference>
<keyword evidence="7 8" id="KW-0998">Cell outer membrane</keyword>
<comment type="caution">
    <text evidence="12">The sequence shown here is derived from an EMBL/GenBank/DDBJ whole genome shotgun (WGS) entry which is preliminary data.</text>
</comment>
<keyword evidence="6 8" id="KW-0472">Membrane</keyword>
<dbReference type="Proteomes" id="UP000824202">
    <property type="component" value="Unassembled WGS sequence"/>
</dbReference>
<dbReference type="Gene3D" id="2.40.170.20">
    <property type="entry name" value="TonB-dependent receptor, beta-barrel domain"/>
    <property type="match status" value="1"/>
</dbReference>
<dbReference type="SUPFAM" id="SSF56935">
    <property type="entry name" value="Porins"/>
    <property type="match status" value="1"/>
</dbReference>
<protein>
    <submittedName>
        <fullName evidence="12">SusC/RagA family TonB-linked outer membrane protein</fullName>
    </submittedName>
</protein>
<feature type="domain" description="TonB-dependent receptor-like beta-barrel" evidence="10">
    <location>
        <begin position="488"/>
        <end position="1003"/>
    </location>
</feature>
<dbReference type="AlphaFoldDB" id="A0A9D1V073"/>
<keyword evidence="2 8" id="KW-0813">Transport</keyword>
<evidence type="ECO:0000313" key="12">
    <source>
        <dbReference type="EMBL" id="HIX03690.1"/>
    </source>
</evidence>
<dbReference type="EMBL" id="DXFT01000118">
    <property type="protein sequence ID" value="HIX03690.1"/>
    <property type="molecule type" value="Genomic_DNA"/>
</dbReference>